<dbReference type="Pfam" id="PF02441">
    <property type="entry name" value="Flavoprotein"/>
    <property type="match status" value="1"/>
</dbReference>
<name>A0A850PG09_9PROT</name>
<keyword evidence="3" id="KW-1185">Reference proteome</keyword>
<dbReference type="SUPFAM" id="SSF52507">
    <property type="entry name" value="Homo-oligomeric flavin-containing Cys decarboxylases, HFCD"/>
    <property type="match status" value="1"/>
</dbReference>
<gene>
    <name evidence="2" type="ORF">HUK82_14565</name>
</gene>
<feature type="domain" description="Flavoprotein" evidence="1">
    <location>
        <begin position="1"/>
        <end position="54"/>
    </location>
</feature>
<reference evidence="2 3" key="1">
    <citation type="submission" date="2020-06" db="EMBL/GenBank/DDBJ databases">
        <title>Description of novel acetic acid bacteria.</title>
        <authorList>
            <person name="Sombolestani A."/>
        </authorList>
    </citation>
    <scope>NUCLEOTIDE SEQUENCE [LARGE SCALE GENOMIC DNA]</scope>
    <source>
        <strain evidence="2 3">LMG 27010</strain>
    </source>
</reference>
<proteinExistence type="predicted"/>
<evidence type="ECO:0000313" key="2">
    <source>
        <dbReference type="EMBL" id="NVN41773.1"/>
    </source>
</evidence>
<dbReference type="InterPro" id="IPR036551">
    <property type="entry name" value="Flavin_trans-like"/>
</dbReference>
<dbReference type="Gene3D" id="3.40.50.1950">
    <property type="entry name" value="Flavin prenyltransferase-like"/>
    <property type="match status" value="1"/>
</dbReference>
<organism evidence="2 3">
    <name type="scientific">Ameyamaea chiangmaiensis</name>
    <dbReference type="NCBI Taxonomy" id="442969"/>
    <lineage>
        <taxon>Bacteria</taxon>
        <taxon>Pseudomonadati</taxon>
        <taxon>Pseudomonadota</taxon>
        <taxon>Alphaproteobacteria</taxon>
        <taxon>Acetobacterales</taxon>
        <taxon>Acetobacteraceae</taxon>
        <taxon>Ameyamaea</taxon>
    </lineage>
</organism>
<protein>
    <recommendedName>
        <fullName evidence="1">Flavoprotein domain-containing protein</fullName>
    </recommendedName>
</protein>
<comment type="caution">
    <text evidence="2">The sequence shown here is derived from an EMBL/GenBank/DDBJ whole genome shotgun (WGS) entry which is preliminary data.</text>
</comment>
<dbReference type="GO" id="GO:0003824">
    <property type="term" value="F:catalytic activity"/>
    <property type="evidence" value="ECO:0007669"/>
    <property type="project" value="InterPro"/>
</dbReference>
<sequence>MKERRPLVMMVRKAPFHAGHIKNMLAVTEMGGIIHPPVPAFYTKQQSGGDIVDHCIARALVRY</sequence>
<evidence type="ECO:0000313" key="3">
    <source>
        <dbReference type="Proteomes" id="UP000585665"/>
    </source>
</evidence>
<accession>A0A850PG09</accession>
<evidence type="ECO:0000259" key="1">
    <source>
        <dbReference type="Pfam" id="PF02441"/>
    </source>
</evidence>
<dbReference type="InterPro" id="IPR003382">
    <property type="entry name" value="Flavoprotein"/>
</dbReference>
<dbReference type="AlphaFoldDB" id="A0A850PG09"/>
<dbReference type="EMBL" id="JABXXR010000181">
    <property type="protein sequence ID" value="NVN41773.1"/>
    <property type="molecule type" value="Genomic_DNA"/>
</dbReference>
<dbReference type="Proteomes" id="UP000585665">
    <property type="component" value="Unassembled WGS sequence"/>
</dbReference>